<name>A0A2W5T073_9BACT</name>
<evidence type="ECO:0000313" key="3">
    <source>
        <dbReference type="Proteomes" id="UP000249061"/>
    </source>
</evidence>
<comment type="caution">
    <text evidence="2">The sequence shown here is derived from an EMBL/GenBank/DDBJ whole genome shotgun (WGS) entry which is preliminary data.</text>
</comment>
<feature type="transmembrane region" description="Helical" evidence="1">
    <location>
        <begin position="175"/>
        <end position="196"/>
    </location>
</feature>
<dbReference type="Proteomes" id="UP000249061">
    <property type="component" value="Unassembled WGS sequence"/>
</dbReference>
<keyword evidence="1" id="KW-0472">Membrane</keyword>
<sequence>MKLLLKLSVGLVVLALLFGVLAFSGYRDQAAIDEKRQLFERRGKKSTCEVLDVSQIASSYVTKTRRGVVVHRGPEIVTSSTVKCRFVANGTERTDAFDVPYDFEKRVRQIDEMLELSESMGSLGGGESIRQQAIESRRRHREALLTVTYLEDAPERAVLGPLDSYFPKQREGSTYATVAGVALALAAFLAVVAFMLRPRPVEPGQ</sequence>
<organism evidence="2 3">
    <name type="scientific">Archangium gephyra</name>
    <dbReference type="NCBI Taxonomy" id="48"/>
    <lineage>
        <taxon>Bacteria</taxon>
        <taxon>Pseudomonadati</taxon>
        <taxon>Myxococcota</taxon>
        <taxon>Myxococcia</taxon>
        <taxon>Myxococcales</taxon>
        <taxon>Cystobacterineae</taxon>
        <taxon>Archangiaceae</taxon>
        <taxon>Archangium</taxon>
    </lineage>
</organism>
<proteinExistence type="predicted"/>
<dbReference type="EMBL" id="QFQP01000025">
    <property type="protein sequence ID" value="PZR08452.1"/>
    <property type="molecule type" value="Genomic_DNA"/>
</dbReference>
<accession>A0A2W5T073</accession>
<gene>
    <name evidence="2" type="ORF">DI536_25080</name>
</gene>
<protein>
    <submittedName>
        <fullName evidence="2">Uncharacterized protein</fullName>
    </submittedName>
</protein>
<reference evidence="2 3" key="1">
    <citation type="submission" date="2017-08" db="EMBL/GenBank/DDBJ databases">
        <title>Infants hospitalized years apart are colonized by the same room-sourced microbial strains.</title>
        <authorList>
            <person name="Brooks B."/>
            <person name="Olm M.R."/>
            <person name="Firek B.A."/>
            <person name="Baker R."/>
            <person name="Thomas B.C."/>
            <person name="Morowitz M.J."/>
            <person name="Banfield J.F."/>
        </authorList>
    </citation>
    <scope>NUCLEOTIDE SEQUENCE [LARGE SCALE GENOMIC DNA]</scope>
    <source>
        <strain evidence="2">S2_003_000_R2_14</strain>
    </source>
</reference>
<evidence type="ECO:0000256" key="1">
    <source>
        <dbReference type="SAM" id="Phobius"/>
    </source>
</evidence>
<keyword evidence="1" id="KW-1133">Transmembrane helix</keyword>
<evidence type="ECO:0000313" key="2">
    <source>
        <dbReference type="EMBL" id="PZR08452.1"/>
    </source>
</evidence>
<dbReference type="AlphaFoldDB" id="A0A2W5T073"/>
<keyword evidence="1" id="KW-0812">Transmembrane</keyword>